<evidence type="ECO:0000259" key="2">
    <source>
        <dbReference type="Pfam" id="PF14501"/>
    </source>
</evidence>
<protein>
    <submittedName>
        <fullName evidence="3">GHKL domain-containing protein</fullName>
    </submittedName>
</protein>
<keyword evidence="1" id="KW-0472">Membrane</keyword>
<dbReference type="Pfam" id="PF14501">
    <property type="entry name" value="HATPase_c_5"/>
    <property type="match status" value="1"/>
</dbReference>
<dbReference type="EMBL" id="UHJJ01000004">
    <property type="protein sequence ID" value="SUQ13929.1"/>
    <property type="molecule type" value="Genomic_DNA"/>
</dbReference>
<proteinExistence type="predicted"/>
<accession>A0A315ZXY3</accession>
<gene>
    <name evidence="3" type="ORF">SAMN05216529_104241</name>
</gene>
<dbReference type="GO" id="GO:0042802">
    <property type="term" value="F:identical protein binding"/>
    <property type="evidence" value="ECO:0007669"/>
    <property type="project" value="TreeGrafter"/>
</dbReference>
<dbReference type="InterPro" id="IPR032834">
    <property type="entry name" value="NatK-like_C"/>
</dbReference>
<feature type="domain" description="Sensor histidine kinase NatK-like C-terminal" evidence="2">
    <location>
        <begin position="331"/>
        <end position="436"/>
    </location>
</feature>
<name>A0A315ZXY3_9FIRM</name>
<dbReference type="PANTHER" id="PTHR40448:SF1">
    <property type="entry name" value="TWO-COMPONENT SENSOR HISTIDINE KINASE"/>
    <property type="match status" value="1"/>
</dbReference>
<sequence>MNDIGITLPDIPRFYTALAEWLSCMVFIFYMKRKLHGVKLGVLCVTALLVQGLFLGFTGGLDGVWWILCMMSAIFLMILFLYLTCEVNWKDAVYCGAFAFIMAETAASMEWQLSLYWGNVYDDKGLLSRCMILIIVYGIIYAVFWRMNRLLLPRGERLDIDVRELWEVVIITGGIFFISNLGFVAINTPFSGMYSREIFNIRTFADVAGLAILYAFHVQWRNQKVRGELESIQKILESQYMQYRQSQKTLDLIHYKYHDLKHHIIALRAEEDREKRNEYLDRMEQEIINYEVQYKTGNKVLDTLLMSKGLYCQQHEISFTCVVDGTLFDFMDVMDICSIFGNALDNAIECEKKIVDKEKRLIHVSAFSKRSFLIIRFENYYEGTLQFEKDFPVTTKKKREFHGYGLKSLQYTVHKYKGEVDITAEDDWFCLKILIPL</sequence>
<dbReference type="OrthoDB" id="9813149at2"/>
<feature type="transmembrane region" description="Helical" evidence="1">
    <location>
        <begin position="198"/>
        <end position="216"/>
    </location>
</feature>
<keyword evidence="1" id="KW-1133">Transmembrane helix</keyword>
<evidence type="ECO:0000313" key="3">
    <source>
        <dbReference type="EMBL" id="SUQ13929.1"/>
    </source>
</evidence>
<dbReference type="InterPro" id="IPR036890">
    <property type="entry name" value="HATPase_C_sf"/>
</dbReference>
<dbReference type="Gene3D" id="3.30.565.10">
    <property type="entry name" value="Histidine kinase-like ATPase, C-terminal domain"/>
    <property type="match status" value="1"/>
</dbReference>
<feature type="transmembrane region" description="Helical" evidence="1">
    <location>
        <begin position="126"/>
        <end position="144"/>
    </location>
</feature>
<dbReference type="CDD" id="cd16935">
    <property type="entry name" value="HATPase_AgrC-ComD-like"/>
    <property type="match status" value="1"/>
</dbReference>
<dbReference type="RefSeq" id="WP_109710312.1">
    <property type="nucleotide sequence ID" value="NZ_QGDS01000004.1"/>
</dbReference>
<feature type="transmembrane region" description="Helical" evidence="1">
    <location>
        <begin position="12"/>
        <end position="31"/>
    </location>
</feature>
<feature type="transmembrane region" description="Helical" evidence="1">
    <location>
        <begin position="63"/>
        <end position="85"/>
    </location>
</feature>
<feature type="transmembrane region" description="Helical" evidence="1">
    <location>
        <begin position="92"/>
        <end position="114"/>
    </location>
</feature>
<keyword evidence="4" id="KW-1185">Reference proteome</keyword>
<dbReference type="PANTHER" id="PTHR40448">
    <property type="entry name" value="TWO-COMPONENT SENSOR HISTIDINE KINASE"/>
    <property type="match status" value="1"/>
</dbReference>
<keyword evidence="1" id="KW-0812">Transmembrane</keyword>
<feature type="transmembrane region" description="Helical" evidence="1">
    <location>
        <begin position="165"/>
        <end position="186"/>
    </location>
</feature>
<feature type="transmembrane region" description="Helical" evidence="1">
    <location>
        <begin position="38"/>
        <end position="57"/>
    </location>
</feature>
<dbReference type="Proteomes" id="UP000254051">
    <property type="component" value="Unassembled WGS sequence"/>
</dbReference>
<dbReference type="SUPFAM" id="SSF55874">
    <property type="entry name" value="ATPase domain of HSP90 chaperone/DNA topoisomerase II/histidine kinase"/>
    <property type="match status" value="1"/>
</dbReference>
<evidence type="ECO:0000256" key="1">
    <source>
        <dbReference type="SAM" id="Phobius"/>
    </source>
</evidence>
<reference evidence="4" key="1">
    <citation type="submission" date="2017-07" db="EMBL/GenBank/DDBJ databases">
        <authorList>
            <person name="Varghese N."/>
            <person name="Submissions S."/>
        </authorList>
    </citation>
    <scope>NUCLEOTIDE SEQUENCE [LARGE SCALE GENOMIC DNA]</scope>
    <source>
        <strain evidence="4">NLAE-zl-C134</strain>
    </source>
</reference>
<organism evidence="3 4">
    <name type="scientific">Faecalicatena contorta</name>
    <dbReference type="NCBI Taxonomy" id="39482"/>
    <lineage>
        <taxon>Bacteria</taxon>
        <taxon>Bacillati</taxon>
        <taxon>Bacillota</taxon>
        <taxon>Clostridia</taxon>
        <taxon>Lachnospirales</taxon>
        <taxon>Lachnospiraceae</taxon>
        <taxon>Faecalicatena</taxon>
    </lineage>
</organism>
<evidence type="ECO:0000313" key="4">
    <source>
        <dbReference type="Proteomes" id="UP000254051"/>
    </source>
</evidence>
<dbReference type="AlphaFoldDB" id="A0A315ZXY3"/>